<dbReference type="Gene3D" id="3.90.1570.10">
    <property type="entry name" value="tt1808, chain A"/>
    <property type="match status" value="1"/>
</dbReference>
<dbReference type="Pfam" id="PF05685">
    <property type="entry name" value="Uma2"/>
    <property type="match status" value="1"/>
</dbReference>
<proteinExistence type="predicted"/>
<dbReference type="RefSeq" id="WP_190131352.1">
    <property type="nucleotide sequence ID" value="NZ_BNBD01000009.1"/>
</dbReference>
<feature type="domain" description="Putative restriction endonuclease" evidence="1">
    <location>
        <begin position="14"/>
        <end position="181"/>
    </location>
</feature>
<keyword evidence="3" id="KW-1185">Reference proteome</keyword>
<dbReference type="Proteomes" id="UP000638313">
    <property type="component" value="Unassembled WGS sequence"/>
</dbReference>
<dbReference type="PANTHER" id="PTHR35400">
    <property type="entry name" value="SLR1083 PROTEIN"/>
    <property type="match status" value="1"/>
</dbReference>
<accession>A0A919B746</accession>
<protein>
    <recommendedName>
        <fullName evidence="1">Putative restriction endonuclease domain-containing protein</fullName>
    </recommendedName>
</protein>
<organism evidence="2 3">
    <name type="scientific">Streptomyces mashuensis</name>
    <dbReference type="NCBI Taxonomy" id="33904"/>
    <lineage>
        <taxon>Bacteria</taxon>
        <taxon>Bacillati</taxon>
        <taxon>Actinomycetota</taxon>
        <taxon>Actinomycetes</taxon>
        <taxon>Kitasatosporales</taxon>
        <taxon>Streptomycetaceae</taxon>
        <taxon>Streptomyces</taxon>
    </lineage>
</organism>
<comment type="caution">
    <text evidence="2">The sequence shown here is derived from an EMBL/GenBank/DDBJ whole genome shotgun (WGS) entry which is preliminary data.</text>
</comment>
<dbReference type="SUPFAM" id="SSF52980">
    <property type="entry name" value="Restriction endonuclease-like"/>
    <property type="match status" value="1"/>
</dbReference>
<evidence type="ECO:0000313" key="2">
    <source>
        <dbReference type="EMBL" id="GHF57642.1"/>
    </source>
</evidence>
<reference evidence="2" key="2">
    <citation type="submission" date="2020-09" db="EMBL/GenBank/DDBJ databases">
        <authorList>
            <person name="Sun Q."/>
            <person name="Ohkuma M."/>
        </authorList>
    </citation>
    <scope>NUCLEOTIDE SEQUENCE</scope>
    <source>
        <strain evidence="2">JCM 4059</strain>
    </source>
</reference>
<dbReference type="InterPro" id="IPR008538">
    <property type="entry name" value="Uma2"/>
</dbReference>
<sequence>MTPSTAHSPLISAEEFEELARTAPETVRLEFIKGRIEVKPVPDGDHTEIVAWLQRQCMQHVPDLWLYSERNLKVERYRKGRAIPDGVLAPVRHFAGHGDWSDPDGVLMVVEVTSYDADTNQRDRVDKRDGYAAAEIPVYLLVDRDQCSVTVHSEPEEGRYRSIVTRPYGTPVELPGPVGITLETEELKSFTA</sequence>
<dbReference type="EMBL" id="BNBD01000009">
    <property type="protein sequence ID" value="GHF57642.1"/>
    <property type="molecule type" value="Genomic_DNA"/>
</dbReference>
<evidence type="ECO:0000259" key="1">
    <source>
        <dbReference type="Pfam" id="PF05685"/>
    </source>
</evidence>
<dbReference type="InterPro" id="IPR012296">
    <property type="entry name" value="Nuclease_put_TT1808"/>
</dbReference>
<dbReference type="CDD" id="cd06260">
    <property type="entry name" value="DUF820-like"/>
    <property type="match status" value="1"/>
</dbReference>
<name>A0A919B746_9ACTN</name>
<dbReference type="InterPro" id="IPR011335">
    <property type="entry name" value="Restrct_endonuc-II-like"/>
</dbReference>
<gene>
    <name evidence="2" type="ORF">GCM10010218_43810</name>
</gene>
<dbReference type="PANTHER" id="PTHR35400:SF3">
    <property type="entry name" value="SLL1072 PROTEIN"/>
    <property type="match status" value="1"/>
</dbReference>
<evidence type="ECO:0000313" key="3">
    <source>
        <dbReference type="Proteomes" id="UP000638313"/>
    </source>
</evidence>
<dbReference type="AlphaFoldDB" id="A0A919B746"/>
<reference evidence="2" key="1">
    <citation type="journal article" date="2014" name="Int. J. Syst. Evol. Microbiol.">
        <title>Complete genome sequence of Corynebacterium casei LMG S-19264T (=DSM 44701T), isolated from a smear-ripened cheese.</title>
        <authorList>
            <consortium name="US DOE Joint Genome Institute (JGI-PGF)"/>
            <person name="Walter F."/>
            <person name="Albersmeier A."/>
            <person name="Kalinowski J."/>
            <person name="Ruckert C."/>
        </authorList>
    </citation>
    <scope>NUCLEOTIDE SEQUENCE</scope>
    <source>
        <strain evidence="2">JCM 4059</strain>
    </source>
</reference>